<keyword evidence="15" id="KW-1185">Reference proteome</keyword>
<dbReference type="Proteomes" id="UP000823561">
    <property type="component" value="Chromosome 3"/>
</dbReference>
<dbReference type="GO" id="GO:0007166">
    <property type="term" value="P:cell surface receptor signaling pathway"/>
    <property type="evidence" value="ECO:0007669"/>
    <property type="project" value="TreeGrafter"/>
</dbReference>
<evidence type="ECO:0000259" key="13">
    <source>
        <dbReference type="Pfam" id="PF07686"/>
    </source>
</evidence>
<dbReference type="GO" id="GO:0009897">
    <property type="term" value="C:external side of plasma membrane"/>
    <property type="evidence" value="ECO:0007669"/>
    <property type="project" value="TreeGrafter"/>
</dbReference>
<feature type="domain" description="Immunoglobulin V-set" evidence="13">
    <location>
        <begin position="28"/>
        <end position="129"/>
    </location>
</feature>
<reference evidence="14" key="1">
    <citation type="submission" date="2020-10" db="EMBL/GenBank/DDBJ databases">
        <title>Chromosome-scale genome assembly of the Allis shad, Alosa alosa.</title>
        <authorList>
            <person name="Margot Z."/>
            <person name="Christophe K."/>
            <person name="Cabau C."/>
            <person name="Louis A."/>
            <person name="Berthelot C."/>
            <person name="Parey E."/>
            <person name="Roest Crollius H."/>
            <person name="Montfort J."/>
            <person name="Robinson-Rechavi M."/>
            <person name="Bucao C."/>
            <person name="Bouchez O."/>
            <person name="Gislard M."/>
            <person name="Lluch J."/>
            <person name="Milhes M."/>
            <person name="Lampietro C."/>
            <person name="Lopez Roques C."/>
            <person name="Donnadieu C."/>
            <person name="Braasch I."/>
            <person name="Desvignes T."/>
            <person name="Postlethwait J."/>
            <person name="Bobe J."/>
            <person name="Guiguen Y."/>
        </authorList>
    </citation>
    <scope>NUCLEOTIDE SEQUENCE</scope>
    <source>
        <strain evidence="14">M-15738</strain>
        <tissue evidence="14">Blood</tissue>
    </source>
</reference>
<dbReference type="SUPFAM" id="SSF48726">
    <property type="entry name" value="Immunoglobulin"/>
    <property type="match status" value="1"/>
</dbReference>
<keyword evidence="7" id="KW-1015">Disulfide bond</keyword>
<dbReference type="AlphaFoldDB" id="A0AAV6HCY1"/>
<dbReference type="InterPro" id="IPR036179">
    <property type="entry name" value="Ig-like_dom_sf"/>
</dbReference>
<evidence type="ECO:0000256" key="3">
    <source>
        <dbReference type="ARBA" id="ARBA00022692"/>
    </source>
</evidence>
<evidence type="ECO:0000256" key="11">
    <source>
        <dbReference type="SAM" id="Phobius"/>
    </source>
</evidence>
<keyword evidence="3 11" id="KW-0812">Transmembrane</keyword>
<name>A0AAV6HCY1_9TELE</name>
<dbReference type="InterPro" id="IPR013783">
    <property type="entry name" value="Ig-like_fold"/>
</dbReference>
<keyword evidence="2" id="KW-1003">Cell membrane</keyword>
<comment type="subcellular location">
    <subcellularLocation>
        <location evidence="1">Cell membrane</location>
        <topology evidence="1">Single-pass type I membrane protein</topology>
    </subcellularLocation>
</comment>
<proteinExistence type="predicted"/>
<evidence type="ECO:0000256" key="9">
    <source>
        <dbReference type="ARBA" id="ARBA00023180"/>
    </source>
</evidence>
<dbReference type="GO" id="GO:0042102">
    <property type="term" value="P:positive regulation of T cell proliferation"/>
    <property type="evidence" value="ECO:0007669"/>
    <property type="project" value="TreeGrafter"/>
</dbReference>
<sequence>MSNMALANKMIWILQLLLCAVPLSMASQINATVGQSVLLPCFIPPPPPHLGVTRVYWQTAKDSRDSEDNTLVVHFINMGVEELQDQALQYQNRTAMDLSQVAAGNLSLELRYVTEADNQTTICCLHSITKLSPNEVSRITLMVLPKPDAAPDPQSFPGWATGLLMGALLLVLACGVIFYKVHQRRTGQ</sequence>
<evidence type="ECO:0000256" key="1">
    <source>
        <dbReference type="ARBA" id="ARBA00004251"/>
    </source>
</evidence>
<evidence type="ECO:0000256" key="7">
    <source>
        <dbReference type="ARBA" id="ARBA00023157"/>
    </source>
</evidence>
<evidence type="ECO:0000256" key="6">
    <source>
        <dbReference type="ARBA" id="ARBA00023136"/>
    </source>
</evidence>
<feature type="transmembrane region" description="Helical" evidence="11">
    <location>
        <begin position="156"/>
        <end position="179"/>
    </location>
</feature>
<evidence type="ECO:0000256" key="12">
    <source>
        <dbReference type="SAM" id="SignalP"/>
    </source>
</evidence>
<evidence type="ECO:0000256" key="5">
    <source>
        <dbReference type="ARBA" id="ARBA00022989"/>
    </source>
</evidence>
<organism evidence="14 15">
    <name type="scientific">Alosa alosa</name>
    <name type="common">allis shad</name>
    <dbReference type="NCBI Taxonomy" id="278164"/>
    <lineage>
        <taxon>Eukaryota</taxon>
        <taxon>Metazoa</taxon>
        <taxon>Chordata</taxon>
        <taxon>Craniata</taxon>
        <taxon>Vertebrata</taxon>
        <taxon>Euteleostomi</taxon>
        <taxon>Actinopterygii</taxon>
        <taxon>Neopterygii</taxon>
        <taxon>Teleostei</taxon>
        <taxon>Clupei</taxon>
        <taxon>Clupeiformes</taxon>
        <taxon>Clupeoidei</taxon>
        <taxon>Clupeidae</taxon>
        <taxon>Alosa</taxon>
    </lineage>
</organism>
<evidence type="ECO:0000256" key="10">
    <source>
        <dbReference type="ARBA" id="ARBA00023319"/>
    </source>
</evidence>
<evidence type="ECO:0000256" key="2">
    <source>
        <dbReference type="ARBA" id="ARBA00022475"/>
    </source>
</evidence>
<evidence type="ECO:0000256" key="4">
    <source>
        <dbReference type="ARBA" id="ARBA00022729"/>
    </source>
</evidence>
<keyword evidence="6 11" id="KW-0472">Membrane</keyword>
<protein>
    <recommendedName>
        <fullName evidence="13">Immunoglobulin V-set domain-containing protein</fullName>
    </recommendedName>
</protein>
<evidence type="ECO:0000313" key="15">
    <source>
        <dbReference type="Proteomes" id="UP000823561"/>
    </source>
</evidence>
<dbReference type="GO" id="GO:0042130">
    <property type="term" value="P:negative regulation of T cell proliferation"/>
    <property type="evidence" value="ECO:0007669"/>
    <property type="project" value="TreeGrafter"/>
</dbReference>
<evidence type="ECO:0000256" key="8">
    <source>
        <dbReference type="ARBA" id="ARBA00023170"/>
    </source>
</evidence>
<dbReference type="EMBL" id="JADWDJ010000003">
    <property type="protein sequence ID" value="KAG5283812.1"/>
    <property type="molecule type" value="Genomic_DNA"/>
</dbReference>
<keyword evidence="8" id="KW-0675">Receptor</keyword>
<feature type="signal peptide" evidence="12">
    <location>
        <begin position="1"/>
        <end position="26"/>
    </location>
</feature>
<keyword evidence="5 11" id="KW-1133">Transmembrane helix</keyword>
<dbReference type="PANTHER" id="PTHR25466:SF14">
    <property type="entry name" value="BUTYROPHILIN SUBFAMILY 2 MEMBER A2-LIKE-RELATED"/>
    <property type="match status" value="1"/>
</dbReference>
<dbReference type="GO" id="GO:0006955">
    <property type="term" value="P:immune response"/>
    <property type="evidence" value="ECO:0007669"/>
    <property type="project" value="TreeGrafter"/>
</dbReference>
<dbReference type="Gene3D" id="2.60.40.10">
    <property type="entry name" value="Immunoglobulins"/>
    <property type="match status" value="1"/>
</dbReference>
<accession>A0AAV6HCY1</accession>
<evidence type="ECO:0000313" key="14">
    <source>
        <dbReference type="EMBL" id="KAG5283812.1"/>
    </source>
</evidence>
<dbReference type="PANTHER" id="PTHR25466">
    <property type="entry name" value="T-LYMPHOCYTE ACTIVATION ANTIGEN"/>
    <property type="match status" value="1"/>
</dbReference>
<dbReference type="InterPro" id="IPR051713">
    <property type="entry name" value="T-cell_Activation_Regulation"/>
</dbReference>
<dbReference type="Pfam" id="PF07686">
    <property type="entry name" value="V-set"/>
    <property type="match status" value="1"/>
</dbReference>
<dbReference type="GO" id="GO:0071222">
    <property type="term" value="P:cellular response to lipopolysaccharide"/>
    <property type="evidence" value="ECO:0007669"/>
    <property type="project" value="TreeGrafter"/>
</dbReference>
<gene>
    <name evidence="14" type="ORF">AALO_G00046430</name>
</gene>
<comment type="caution">
    <text evidence="14">The sequence shown here is derived from an EMBL/GenBank/DDBJ whole genome shotgun (WGS) entry which is preliminary data.</text>
</comment>
<dbReference type="GO" id="GO:0031295">
    <property type="term" value="P:T cell costimulation"/>
    <property type="evidence" value="ECO:0007669"/>
    <property type="project" value="TreeGrafter"/>
</dbReference>
<keyword evidence="10" id="KW-0393">Immunoglobulin domain</keyword>
<feature type="chain" id="PRO_5043843120" description="Immunoglobulin V-set domain-containing protein" evidence="12">
    <location>
        <begin position="27"/>
        <end position="188"/>
    </location>
</feature>
<dbReference type="InterPro" id="IPR013106">
    <property type="entry name" value="Ig_V-set"/>
</dbReference>
<keyword evidence="9" id="KW-0325">Glycoprotein</keyword>
<keyword evidence="4 12" id="KW-0732">Signal</keyword>